<sequence length="62" mass="6261">MVALILLVVGVAVGALSIWGIMAAGFTAYGILWALGLAVGGALVVSAWGVAHDKINPTSRKI</sequence>
<keyword evidence="1" id="KW-1133">Transmembrane helix</keyword>
<protein>
    <recommendedName>
        <fullName evidence="4">Major facilitator superfamily (MFS) profile domain-containing protein</fullName>
    </recommendedName>
</protein>
<evidence type="ECO:0000256" key="1">
    <source>
        <dbReference type="SAM" id="Phobius"/>
    </source>
</evidence>
<keyword evidence="1" id="KW-0812">Transmembrane</keyword>
<name>A0ABN4DEU9_9CORY</name>
<dbReference type="Proteomes" id="UP000028504">
    <property type="component" value="Chromosome"/>
</dbReference>
<gene>
    <name evidence="2" type="ORF">CATYP_02525</name>
</gene>
<keyword evidence="3" id="KW-1185">Reference proteome</keyword>
<evidence type="ECO:0000313" key="3">
    <source>
        <dbReference type="Proteomes" id="UP000028504"/>
    </source>
</evidence>
<proteinExistence type="predicted"/>
<feature type="transmembrane region" description="Helical" evidence="1">
    <location>
        <begin position="27"/>
        <end position="51"/>
    </location>
</feature>
<keyword evidence="1" id="KW-0472">Membrane</keyword>
<dbReference type="EMBL" id="CP008944">
    <property type="protein sequence ID" value="AIG63742.1"/>
    <property type="molecule type" value="Genomic_DNA"/>
</dbReference>
<evidence type="ECO:0000313" key="2">
    <source>
        <dbReference type="EMBL" id="AIG63742.1"/>
    </source>
</evidence>
<organism evidence="2 3">
    <name type="scientific">Corynebacterium atypicum</name>
    <dbReference type="NCBI Taxonomy" id="191610"/>
    <lineage>
        <taxon>Bacteria</taxon>
        <taxon>Bacillati</taxon>
        <taxon>Actinomycetota</taxon>
        <taxon>Actinomycetes</taxon>
        <taxon>Mycobacteriales</taxon>
        <taxon>Corynebacteriaceae</taxon>
        <taxon>Corynebacterium</taxon>
    </lineage>
</organism>
<reference evidence="2 3" key="1">
    <citation type="submission" date="2014-07" db="EMBL/GenBank/DDBJ databases">
        <title>Complete genome sequence of Corynebacterium atypicum DSM 44849: identifiction of the mycolic acid biosynthesis genes.</title>
        <authorList>
            <person name="Tippelt A."/>
            <person name="Mollmann S."/>
            <person name="Albersmeier A."/>
            <person name="Jaenicke S."/>
            <person name="Ruckert C."/>
            <person name="Tauch A."/>
        </authorList>
    </citation>
    <scope>NUCLEOTIDE SEQUENCE [LARGE SCALE GENOMIC DNA]</scope>
    <source>
        <strain evidence="2 3">R2070</strain>
    </source>
</reference>
<accession>A0ABN4DEU9</accession>
<evidence type="ECO:0008006" key="4">
    <source>
        <dbReference type="Google" id="ProtNLM"/>
    </source>
</evidence>